<dbReference type="InterPro" id="IPR025667">
    <property type="entry name" value="SprB_repeat"/>
</dbReference>
<evidence type="ECO:0000313" key="2">
    <source>
        <dbReference type="EMBL" id="GAA0876814.1"/>
    </source>
</evidence>
<evidence type="ECO:0000259" key="1">
    <source>
        <dbReference type="Pfam" id="PF25778"/>
    </source>
</evidence>
<name>A0ABN1MU35_9FLAO</name>
<gene>
    <name evidence="2" type="ORF">GCM10009118_32240</name>
</gene>
<sequence>MKNYLLLQIFVVFLICNTKLAVGQSSWERELGQNRSFIKNKGQFDDRLKSSDDEIHYAHDGGNHNYYFTKSGVIFELSHKDKRGRSKAEKEYRKSRKAEGFNNNEDWQKFQEADFYNRLVETRDELTAFWVGANPNVRIIAENEDSFYHSYTIYNSNRELININKIPSFQKLIYKDLYPNIDVVYEFHPEIGIKYSVVLHPGSDPSVVKLSYSKDIQMQSDGTIRTSTVLGDIIDHAPLTFYEGNVSDVIHSQYRIMGNVISFELSDYNRMRTVVIDPWTQTPNFNTNWKCIWECERDGAGNVYIIGGIMPLQLLKYDQAGTLQWTYNTPYDTTMWLGTFATDIAGNSYVSNGSTARIQKVSPAGGLVWNNANPGGLFTSTEFWNITFNCDQTRLVIGGTGGTVPPVPYIYEMNMNNGNVVTSVQLHGSAGGLFDPQEVRAIAPSENGRYYFLTHDSIGYVHNDLNACGAAGASSVLFDNGSTLSYKCENYRYDNSGIMALAHYDGFIYVNRGNQLQKRDFYTSNIVSTVAIPGGIYNTTTVPFLGTSSQVGNSGIDIDDCGNIYVGSANGVYKFDQNLNQIASFPTTYNVYDVHVSLNGDVIACGSTGTSSSNSRTGTIQSFAATACAPKSIECCDVAVCPVDPLCITDSPVTLTSISSSGGTWSGTGVDAAGVFDPAVAGVGTHTITYTLPCGSESIDIVVDECPELNICIDQNGDLVASGGDGNYNWETGVETPVTYPINSEQECIDCPSTTPQYIPIFGFYDGCSSNTCSDIDTVWTSVGVGTSYTPTTFPLMVTDGNGVFTVISSLADLSPCSTDPPCPQINVAISNQSDVSCNGANDGAATVSATGGSGPYTYTWTPGNITGATQTGLSPQTYTVSVEDANNCPGSVQVTIAEPSALSANAVATDACDNTGTASASPSGGTGSYTYSWSTGETTSSISNLAPGGYTVTVTDANSCTVQQTVTVSCTGCPTITVTESSHTDVSCNGANDGAATVVASGGNAPYSYTWNPGGMTGGSQTGLSPQTYTIVAEDTDGCTGTIQVVITESTVMTVITSSVDASCGINDGQATVNVSGGTGPYSYVWTPNVGTTASVSGLSAGVYSVVVTDANGCQLTETINVNNQNAPTATITSVSDETCLGAANGSATVSATGGSGNYTYAWSPSGGTSATATGLATGTYTVTVTDDSGCITSINVTIGAGSVITVTASVTDEDCGVANGAIDLSVSGGSGNYTYVWSSGEVTQDISGVSTGEYEVIVTDDTGCSTTETITVGVIGELFVTVVPPVATIDAGESVQLEASGGYTYTWTPEEGLSCTDCPDPIASPMVTTTYVVTSIDENGCAGDTTVVIFVENVCGEIFVPTIFSPNDDGNNDEHCVMGDCVQEFELSIYNRWGERVFISDNQANCWDGIFRGKPVQTGVYVYKLRIRLVDGTEVIDSGNINVVR</sequence>
<dbReference type="NCBIfam" id="TIGR04131">
    <property type="entry name" value="Bac_Flav_CTERM"/>
    <property type="match status" value="1"/>
</dbReference>
<dbReference type="InterPro" id="IPR026341">
    <property type="entry name" value="T9SS_type_B"/>
</dbReference>
<dbReference type="InterPro" id="IPR057708">
    <property type="entry name" value="DUF7948"/>
</dbReference>
<proteinExistence type="predicted"/>
<dbReference type="Gene3D" id="2.40.10.10">
    <property type="entry name" value="Trypsin-like serine proteases"/>
    <property type="match status" value="1"/>
</dbReference>
<feature type="domain" description="DUF7948" evidence="1">
    <location>
        <begin position="37"/>
        <end position="278"/>
    </location>
</feature>
<dbReference type="Proteomes" id="UP001501126">
    <property type="component" value="Unassembled WGS sequence"/>
</dbReference>
<keyword evidence="3" id="KW-1185">Reference proteome</keyword>
<dbReference type="EMBL" id="BAAAFH010000022">
    <property type="protein sequence ID" value="GAA0876814.1"/>
    <property type="molecule type" value="Genomic_DNA"/>
</dbReference>
<dbReference type="Pfam" id="PF13573">
    <property type="entry name" value="SprB"/>
    <property type="match status" value="6"/>
</dbReference>
<dbReference type="RefSeq" id="WP_343790429.1">
    <property type="nucleotide sequence ID" value="NZ_BAAAFH010000022.1"/>
</dbReference>
<protein>
    <recommendedName>
        <fullName evidence="1">DUF7948 domain-containing protein</fullName>
    </recommendedName>
</protein>
<accession>A0ABN1MU35</accession>
<dbReference type="InterPro" id="IPR043504">
    <property type="entry name" value="Peptidase_S1_PA_chymotrypsin"/>
</dbReference>
<comment type="caution">
    <text evidence="2">The sequence shown here is derived from an EMBL/GenBank/DDBJ whole genome shotgun (WGS) entry which is preliminary data.</text>
</comment>
<dbReference type="Pfam" id="PF13585">
    <property type="entry name" value="CHU_C"/>
    <property type="match status" value="1"/>
</dbReference>
<reference evidence="2 3" key="1">
    <citation type="journal article" date="2019" name="Int. J. Syst. Evol. Microbiol.">
        <title>The Global Catalogue of Microorganisms (GCM) 10K type strain sequencing project: providing services to taxonomists for standard genome sequencing and annotation.</title>
        <authorList>
            <consortium name="The Broad Institute Genomics Platform"/>
            <consortium name="The Broad Institute Genome Sequencing Center for Infectious Disease"/>
            <person name="Wu L."/>
            <person name="Ma J."/>
        </authorList>
    </citation>
    <scope>NUCLEOTIDE SEQUENCE [LARGE SCALE GENOMIC DNA]</scope>
    <source>
        <strain evidence="2 3">JCM 16083</strain>
    </source>
</reference>
<dbReference type="Gene3D" id="2.60.40.740">
    <property type="match status" value="4"/>
</dbReference>
<evidence type="ECO:0000313" key="3">
    <source>
        <dbReference type="Proteomes" id="UP001501126"/>
    </source>
</evidence>
<dbReference type="Pfam" id="PF25778">
    <property type="entry name" value="DUF7948"/>
    <property type="match status" value="1"/>
</dbReference>
<dbReference type="SUPFAM" id="SSF101898">
    <property type="entry name" value="NHL repeat"/>
    <property type="match status" value="1"/>
</dbReference>
<organism evidence="2 3">
    <name type="scientific">Wandonia haliotis</name>
    <dbReference type="NCBI Taxonomy" id="574963"/>
    <lineage>
        <taxon>Bacteria</taxon>
        <taxon>Pseudomonadati</taxon>
        <taxon>Bacteroidota</taxon>
        <taxon>Flavobacteriia</taxon>
        <taxon>Flavobacteriales</taxon>
        <taxon>Crocinitomicaceae</taxon>
        <taxon>Wandonia</taxon>
    </lineage>
</organism>